<proteinExistence type="predicted"/>
<dbReference type="InterPro" id="IPR032466">
    <property type="entry name" value="Metal_Hydrolase"/>
</dbReference>
<dbReference type="AlphaFoldDB" id="A0A223V0T7"/>
<dbReference type="KEGG" id="marb:CJ263_01375"/>
<dbReference type="InterPro" id="IPR006680">
    <property type="entry name" value="Amidohydro-rel"/>
</dbReference>
<evidence type="ECO:0000313" key="2">
    <source>
        <dbReference type="EMBL" id="ASV28985.1"/>
    </source>
</evidence>
<organism evidence="2 3">
    <name type="scientific">Maribacter cobaltidurans</name>
    <dbReference type="NCBI Taxonomy" id="1178778"/>
    <lineage>
        <taxon>Bacteria</taxon>
        <taxon>Pseudomonadati</taxon>
        <taxon>Bacteroidota</taxon>
        <taxon>Flavobacteriia</taxon>
        <taxon>Flavobacteriales</taxon>
        <taxon>Flavobacteriaceae</taxon>
        <taxon>Maribacter</taxon>
    </lineage>
</organism>
<accession>A0A223V0T7</accession>
<dbReference type="EMBL" id="CP022957">
    <property type="protein sequence ID" value="ASV28985.1"/>
    <property type="molecule type" value="Genomic_DNA"/>
</dbReference>
<keyword evidence="3" id="KW-1185">Reference proteome</keyword>
<dbReference type="Gene3D" id="2.30.40.10">
    <property type="entry name" value="Urease, subunit C, domain 1"/>
    <property type="match status" value="2"/>
</dbReference>
<dbReference type="Pfam" id="PF01979">
    <property type="entry name" value="Amidohydro_1"/>
    <property type="match status" value="1"/>
</dbReference>
<evidence type="ECO:0000313" key="3">
    <source>
        <dbReference type="Proteomes" id="UP000215244"/>
    </source>
</evidence>
<dbReference type="Proteomes" id="UP000215244">
    <property type="component" value="Chromosome"/>
</dbReference>
<dbReference type="GO" id="GO:0016810">
    <property type="term" value="F:hydrolase activity, acting on carbon-nitrogen (but not peptide) bonds"/>
    <property type="evidence" value="ECO:0007669"/>
    <property type="project" value="InterPro"/>
</dbReference>
<protein>
    <recommendedName>
        <fullName evidence="1">Amidohydrolase-related domain-containing protein</fullName>
    </recommendedName>
</protein>
<name>A0A223V0T7_9FLAO</name>
<dbReference type="Gene3D" id="3.20.20.140">
    <property type="entry name" value="Metal-dependent hydrolases"/>
    <property type="match status" value="2"/>
</dbReference>
<evidence type="ECO:0000259" key="1">
    <source>
        <dbReference type="Pfam" id="PF01979"/>
    </source>
</evidence>
<dbReference type="InterPro" id="IPR051781">
    <property type="entry name" value="Metallo-dep_Hydrolase"/>
</dbReference>
<feature type="domain" description="Amidohydrolase-related" evidence="1">
    <location>
        <begin position="82"/>
        <end position="458"/>
    </location>
</feature>
<gene>
    <name evidence="2" type="ORF">CJ263_01375</name>
</gene>
<reference evidence="2 3" key="1">
    <citation type="submission" date="2017-08" db="EMBL/GenBank/DDBJ databases">
        <title>The complete genome sequence of Maribacter sp. B1, isolated from deep-sea sediment.</title>
        <authorList>
            <person name="Wu Y.-H."/>
            <person name="Cheng H."/>
            <person name="Xu X.-W."/>
        </authorList>
    </citation>
    <scope>NUCLEOTIDE SEQUENCE [LARGE SCALE GENOMIC DNA]</scope>
    <source>
        <strain evidence="2 3">B1</strain>
    </source>
</reference>
<dbReference type="SUPFAM" id="SSF51556">
    <property type="entry name" value="Metallo-dependent hydrolases"/>
    <property type="match status" value="1"/>
</dbReference>
<dbReference type="PANTHER" id="PTHR43135">
    <property type="entry name" value="ALPHA-D-RIBOSE 1-METHYLPHOSPHONATE 5-TRIPHOSPHATE DIPHOSPHATASE"/>
    <property type="match status" value="1"/>
</dbReference>
<dbReference type="SUPFAM" id="SSF51338">
    <property type="entry name" value="Composite domain of metallo-dependent hydrolases"/>
    <property type="match status" value="1"/>
</dbReference>
<sequence length="496" mass="56467">MILTCIVVFVTLVFIPYSNIGFPENGYSEFVINNVNIVDLKNDTILKNQHILVEGKRIKEISSEPIRRNNNNQLSINGTGKYLIPALWDMHVHLTKRSSNSAYAQFVTNGVMHVRDMRGSYNDRDHFASTPIRIRKWNQKVTDMELLGPIVHSIPSFAIEGPNPMFDNSPEYFNCANSEQAKMLVNYFKEQGVTLIKTYNNIPREAFFTLMGEAKKAGIEVAGHKPVRVSTIEAANAGMKSMEHARFLIWESFKGSQKLRNSDNPKEKDNTELRRLMLDNHDTLLLKENLEALKNNNTYYCPTHLTRKADAYADDERFRTRYDEINPIFRFLSFEDLDVTLQEDTTDLGREVYHDFYSKGLEITKTASEYGVKVLAGSDVPELPGTSLIDELQELSATGLSNYEVLRTATLNPSEYYDLDTIYGTIEAGKSADLLLLSQNPIQDISNLKGIYGIISNGTYLNKEEIENLKQKIHSRNNGLLMSAKLFCDMLMYMTI</sequence>
<dbReference type="InterPro" id="IPR011059">
    <property type="entry name" value="Metal-dep_hydrolase_composite"/>
</dbReference>
<dbReference type="PANTHER" id="PTHR43135:SF3">
    <property type="entry name" value="ALPHA-D-RIBOSE 1-METHYLPHOSPHONATE 5-TRIPHOSPHATE DIPHOSPHATASE"/>
    <property type="match status" value="1"/>
</dbReference>